<dbReference type="STRING" id="1801735.A2645_00400"/>
<dbReference type="CDD" id="cd09898">
    <property type="entry name" value="H3TH_53EXO"/>
    <property type="match status" value="1"/>
</dbReference>
<dbReference type="PROSITE" id="PS00447">
    <property type="entry name" value="DNA_POLYMERASE_A"/>
    <property type="match status" value="1"/>
</dbReference>
<keyword evidence="3" id="KW-0808">Transferase</keyword>
<accession>A0A1F6UW32</accession>
<dbReference type="Pfam" id="PF01367">
    <property type="entry name" value="5_3_exonuc"/>
    <property type="match status" value="1"/>
</dbReference>
<dbReference type="GO" id="GO:0003887">
    <property type="term" value="F:DNA-directed DNA polymerase activity"/>
    <property type="evidence" value="ECO:0007669"/>
    <property type="project" value="UniProtKB-KW"/>
</dbReference>
<dbReference type="PANTHER" id="PTHR10133">
    <property type="entry name" value="DNA POLYMERASE I"/>
    <property type="match status" value="1"/>
</dbReference>
<keyword evidence="8" id="KW-0238">DNA-binding</keyword>
<dbReference type="SMART" id="SM00482">
    <property type="entry name" value="POLAc"/>
    <property type="match status" value="1"/>
</dbReference>
<dbReference type="FunFam" id="1.10.150.20:FF:000002">
    <property type="entry name" value="DNA polymerase I"/>
    <property type="match status" value="1"/>
</dbReference>
<keyword evidence="5" id="KW-0235">DNA replication</keyword>
<feature type="domain" description="5'-3' exonuclease" evidence="11">
    <location>
        <begin position="9"/>
        <end position="277"/>
    </location>
</feature>
<evidence type="ECO:0000256" key="4">
    <source>
        <dbReference type="ARBA" id="ARBA00022695"/>
    </source>
</evidence>
<dbReference type="Gene3D" id="1.20.1060.10">
    <property type="entry name" value="Taq DNA Polymerase, Chain T, domain 4"/>
    <property type="match status" value="1"/>
</dbReference>
<dbReference type="EMBL" id="MFTL01000013">
    <property type="protein sequence ID" value="OGI61563.1"/>
    <property type="molecule type" value="Genomic_DNA"/>
</dbReference>
<evidence type="ECO:0000259" key="11">
    <source>
        <dbReference type="SMART" id="SM00475"/>
    </source>
</evidence>
<evidence type="ECO:0000256" key="1">
    <source>
        <dbReference type="ARBA" id="ARBA00007705"/>
    </source>
</evidence>
<dbReference type="InterPro" id="IPR008918">
    <property type="entry name" value="HhH2"/>
</dbReference>
<dbReference type="CDD" id="cd09859">
    <property type="entry name" value="PIN_53EXO"/>
    <property type="match status" value="1"/>
</dbReference>
<dbReference type="SUPFAM" id="SSF47807">
    <property type="entry name" value="5' to 3' exonuclease, C-terminal subdomain"/>
    <property type="match status" value="1"/>
</dbReference>
<evidence type="ECO:0000313" key="14">
    <source>
        <dbReference type="Proteomes" id="UP000182253"/>
    </source>
</evidence>
<feature type="domain" description="DNA-directed DNA polymerase family A palm" evidence="12">
    <location>
        <begin position="531"/>
        <end position="711"/>
    </location>
</feature>
<sequence>MANKTTKKKKLVLLDAHAIIHRAYHALPEFTSPTGEPTGALYGVAAMLLKIIKDLKPDYLVACYDLPEKTFRHEAYTGYKATRKEIPQDLIFQLEKSREIFHAFNVPIYDKAGFEADDILGTIAEKLKDNKDVEIIIASGDMDTLQLVREGVKVFTLKKGINDTIIYDEKAVVARFGFAPKYLVDYKGLRGDPSDNILGVSGIGEKTAMILVSKLGSLEEIYEKLKKDEKILVEAGIKKGAIEKLKAEEEEAFFSKTLAQIKTDVPIDFFLSEISWQAGVSLEKIETLFQGLGFKSLAVRLGEVFEKKEARLFELPPDEEVKKIAIALWLLNSKLTNPTTEDILVYGGSDFETAREKILKDIEEAGLDFVYNEIELPLIPIIEKMQRMGVLIDVEFLKKLRDEYRKTLSEIEKKIWQLAGSEFNINSPKQMAEILFEKLEISTKGIRKTSTQKRSTNIKELTKLRDLHPIISEIMNYRETSKILFTYLEALPKLIDEENRIHAKFIQTGTTTGRFSSEEPNLQNVPIRGEGKEIRKVFIAPEGYALVAFDYSQIELRAAALLSQDKNLIKIFKEGLDVHNSVAAKVFGVAEDKVTPDMRRRAKVINFGIIYGMGISALKASLGTTEAEAQKFYDEYLAAFPGLAKYLQETKITAFNLGYTKTLFGRRRYFPELKSKIPYIKGEAERMAINAPIQGTATADIIKLAMKKVDK</sequence>
<dbReference type="SUPFAM" id="SSF56672">
    <property type="entry name" value="DNA/RNA polymerases"/>
    <property type="match status" value="1"/>
</dbReference>
<dbReference type="InterPro" id="IPR043502">
    <property type="entry name" value="DNA/RNA_pol_sf"/>
</dbReference>
<dbReference type="Pfam" id="PF00476">
    <property type="entry name" value="DNA_pol_A"/>
    <property type="match status" value="1"/>
</dbReference>
<dbReference type="InterPro" id="IPR020046">
    <property type="entry name" value="5-3_exonucl_a-hlix_arch_N"/>
</dbReference>
<comment type="caution">
    <text evidence="13">The sequence shown here is derived from an EMBL/GenBank/DDBJ whole genome shotgun (WGS) entry which is preliminary data.</text>
</comment>
<protein>
    <recommendedName>
        <fullName evidence="2">DNA-directed DNA polymerase</fullName>
        <ecNumber evidence="2">2.7.7.7</ecNumber>
    </recommendedName>
</protein>
<dbReference type="FunFam" id="1.20.1060.10:FF:000001">
    <property type="entry name" value="DNA polymerase I"/>
    <property type="match status" value="1"/>
</dbReference>
<gene>
    <name evidence="13" type="ORF">A2645_00400</name>
</gene>
<feature type="non-terminal residue" evidence="13">
    <location>
        <position position="711"/>
    </location>
</feature>
<dbReference type="GO" id="GO:0003677">
    <property type="term" value="F:DNA binding"/>
    <property type="evidence" value="ECO:0007669"/>
    <property type="project" value="UniProtKB-KW"/>
</dbReference>
<proteinExistence type="inferred from homology"/>
<dbReference type="Pfam" id="PF02739">
    <property type="entry name" value="5_3_exonuc_N"/>
    <property type="match status" value="1"/>
</dbReference>
<evidence type="ECO:0000256" key="7">
    <source>
        <dbReference type="ARBA" id="ARBA00022932"/>
    </source>
</evidence>
<dbReference type="SUPFAM" id="SSF88723">
    <property type="entry name" value="PIN domain-like"/>
    <property type="match status" value="1"/>
</dbReference>
<comment type="similarity">
    <text evidence="1">Belongs to the DNA polymerase type-A family.</text>
</comment>
<dbReference type="AlphaFoldDB" id="A0A1F6UW32"/>
<organism evidence="13 14">
    <name type="scientific">Candidatus Nomurabacteria bacterium RIFCSPHIGHO2_01_FULL_39_9</name>
    <dbReference type="NCBI Taxonomy" id="1801735"/>
    <lineage>
        <taxon>Bacteria</taxon>
        <taxon>Candidatus Nomuraibacteriota</taxon>
    </lineage>
</organism>
<dbReference type="PANTHER" id="PTHR10133:SF27">
    <property type="entry name" value="DNA POLYMERASE NU"/>
    <property type="match status" value="1"/>
</dbReference>
<dbReference type="InterPro" id="IPR029060">
    <property type="entry name" value="PIN-like_dom_sf"/>
</dbReference>
<evidence type="ECO:0000256" key="6">
    <source>
        <dbReference type="ARBA" id="ARBA00022763"/>
    </source>
</evidence>
<name>A0A1F6UW32_9BACT</name>
<evidence type="ECO:0000256" key="9">
    <source>
        <dbReference type="ARBA" id="ARBA00023204"/>
    </source>
</evidence>
<evidence type="ECO:0000256" key="2">
    <source>
        <dbReference type="ARBA" id="ARBA00012417"/>
    </source>
</evidence>
<dbReference type="InterPro" id="IPR020045">
    <property type="entry name" value="DNA_polI_H3TH"/>
</dbReference>
<dbReference type="Gene3D" id="3.30.70.370">
    <property type="match status" value="1"/>
</dbReference>
<dbReference type="EC" id="2.7.7.7" evidence="2"/>
<evidence type="ECO:0000256" key="8">
    <source>
        <dbReference type="ARBA" id="ARBA00023125"/>
    </source>
</evidence>
<evidence type="ECO:0000259" key="12">
    <source>
        <dbReference type="SMART" id="SM00482"/>
    </source>
</evidence>
<evidence type="ECO:0000256" key="10">
    <source>
        <dbReference type="ARBA" id="ARBA00049244"/>
    </source>
</evidence>
<dbReference type="Proteomes" id="UP000182253">
    <property type="component" value="Unassembled WGS sequence"/>
</dbReference>
<dbReference type="SMART" id="SM00475">
    <property type="entry name" value="53EXOc"/>
    <property type="match status" value="1"/>
</dbReference>
<dbReference type="FunFam" id="1.10.150.20:FF:000003">
    <property type="entry name" value="DNA polymerase I"/>
    <property type="match status" value="1"/>
</dbReference>
<comment type="catalytic activity">
    <reaction evidence="10">
        <text>DNA(n) + a 2'-deoxyribonucleoside 5'-triphosphate = DNA(n+1) + diphosphate</text>
        <dbReference type="Rhea" id="RHEA:22508"/>
        <dbReference type="Rhea" id="RHEA-COMP:17339"/>
        <dbReference type="Rhea" id="RHEA-COMP:17340"/>
        <dbReference type="ChEBI" id="CHEBI:33019"/>
        <dbReference type="ChEBI" id="CHEBI:61560"/>
        <dbReference type="ChEBI" id="CHEBI:173112"/>
        <dbReference type="EC" id="2.7.7.7"/>
    </reaction>
</comment>
<dbReference type="GO" id="GO:0006302">
    <property type="term" value="P:double-strand break repair"/>
    <property type="evidence" value="ECO:0007669"/>
    <property type="project" value="TreeGrafter"/>
</dbReference>
<evidence type="ECO:0000256" key="3">
    <source>
        <dbReference type="ARBA" id="ARBA00022679"/>
    </source>
</evidence>
<dbReference type="InterPro" id="IPR019760">
    <property type="entry name" value="DNA-dir_DNA_pol_A_CS"/>
</dbReference>
<dbReference type="GO" id="GO:0006261">
    <property type="term" value="P:DNA-templated DNA replication"/>
    <property type="evidence" value="ECO:0007669"/>
    <property type="project" value="InterPro"/>
</dbReference>
<dbReference type="InterPro" id="IPR002421">
    <property type="entry name" value="5-3_exonuclease"/>
</dbReference>
<keyword evidence="9" id="KW-0234">DNA repair</keyword>
<dbReference type="PRINTS" id="PR00868">
    <property type="entry name" value="DNAPOLI"/>
</dbReference>
<keyword evidence="6" id="KW-0227">DNA damage</keyword>
<dbReference type="InterPro" id="IPR036279">
    <property type="entry name" value="5-3_exonuclease_C_sf"/>
</dbReference>
<dbReference type="InterPro" id="IPR002298">
    <property type="entry name" value="DNA_polymerase_A"/>
</dbReference>
<reference evidence="13 14" key="1">
    <citation type="journal article" date="2016" name="Nat. Commun.">
        <title>Thousands of microbial genomes shed light on interconnected biogeochemical processes in an aquifer system.</title>
        <authorList>
            <person name="Anantharaman K."/>
            <person name="Brown C.T."/>
            <person name="Hug L.A."/>
            <person name="Sharon I."/>
            <person name="Castelle C.J."/>
            <person name="Probst A.J."/>
            <person name="Thomas B.C."/>
            <person name="Singh A."/>
            <person name="Wilkins M.J."/>
            <person name="Karaoz U."/>
            <person name="Brodie E.L."/>
            <person name="Williams K.H."/>
            <person name="Hubbard S.S."/>
            <person name="Banfield J.F."/>
        </authorList>
    </citation>
    <scope>NUCLEOTIDE SEQUENCE [LARGE SCALE GENOMIC DNA]</scope>
</reference>
<dbReference type="InterPro" id="IPR001098">
    <property type="entry name" value="DNA-dir_DNA_pol_A_palm_dom"/>
</dbReference>
<dbReference type="Gene3D" id="3.40.50.1010">
    <property type="entry name" value="5'-nuclease"/>
    <property type="match status" value="1"/>
</dbReference>
<dbReference type="SMART" id="SM00279">
    <property type="entry name" value="HhH2"/>
    <property type="match status" value="1"/>
</dbReference>
<evidence type="ECO:0000313" key="13">
    <source>
        <dbReference type="EMBL" id="OGI61563.1"/>
    </source>
</evidence>
<keyword evidence="7" id="KW-0239">DNA-directed DNA polymerase</keyword>
<evidence type="ECO:0000256" key="5">
    <source>
        <dbReference type="ARBA" id="ARBA00022705"/>
    </source>
</evidence>
<dbReference type="GO" id="GO:0008409">
    <property type="term" value="F:5'-3' exonuclease activity"/>
    <property type="evidence" value="ECO:0007669"/>
    <property type="project" value="InterPro"/>
</dbReference>
<keyword evidence="4" id="KW-0548">Nucleotidyltransferase</keyword>
<dbReference type="Gene3D" id="1.10.150.20">
    <property type="entry name" value="5' to 3' exonuclease, C-terminal subdomain"/>
    <property type="match status" value="2"/>
</dbReference>